<organism evidence="4 5">
    <name type="scientific">Ditylenchus destructor</name>
    <dbReference type="NCBI Taxonomy" id="166010"/>
    <lineage>
        <taxon>Eukaryota</taxon>
        <taxon>Metazoa</taxon>
        <taxon>Ecdysozoa</taxon>
        <taxon>Nematoda</taxon>
        <taxon>Chromadorea</taxon>
        <taxon>Rhabditida</taxon>
        <taxon>Tylenchina</taxon>
        <taxon>Tylenchomorpha</taxon>
        <taxon>Sphaerularioidea</taxon>
        <taxon>Anguinidae</taxon>
        <taxon>Anguininae</taxon>
        <taxon>Ditylenchus</taxon>
    </lineage>
</organism>
<keyword evidence="1" id="KW-0106">Calcium</keyword>
<accession>A0AAD4MYJ8</accession>
<dbReference type="AlphaFoldDB" id="A0AAD4MYJ8"/>
<feature type="domain" description="EF-hand" evidence="3">
    <location>
        <begin position="98"/>
        <end position="133"/>
    </location>
</feature>
<dbReference type="InterPro" id="IPR002048">
    <property type="entry name" value="EF_hand_dom"/>
</dbReference>
<proteinExistence type="predicted"/>
<gene>
    <name evidence="4" type="ORF">DdX_12686</name>
</gene>
<evidence type="ECO:0000256" key="2">
    <source>
        <dbReference type="SAM" id="SignalP"/>
    </source>
</evidence>
<keyword evidence="5" id="KW-1185">Reference proteome</keyword>
<dbReference type="Gene3D" id="1.10.238.10">
    <property type="entry name" value="EF-hand"/>
    <property type="match status" value="1"/>
</dbReference>
<dbReference type="PROSITE" id="PS00018">
    <property type="entry name" value="EF_HAND_1"/>
    <property type="match status" value="1"/>
</dbReference>
<dbReference type="InterPro" id="IPR018247">
    <property type="entry name" value="EF_Hand_1_Ca_BS"/>
</dbReference>
<dbReference type="Pfam" id="PF13202">
    <property type="entry name" value="EF-hand_5"/>
    <property type="match status" value="2"/>
</dbReference>
<name>A0AAD4MYJ8_9BILA</name>
<feature type="chain" id="PRO_5042051113" description="EF-hand domain-containing protein" evidence="2">
    <location>
        <begin position="24"/>
        <end position="169"/>
    </location>
</feature>
<dbReference type="Proteomes" id="UP001201812">
    <property type="component" value="Unassembled WGS sequence"/>
</dbReference>
<feature type="signal peptide" evidence="2">
    <location>
        <begin position="1"/>
        <end position="23"/>
    </location>
</feature>
<dbReference type="CDD" id="cd00051">
    <property type="entry name" value="EFh"/>
    <property type="match status" value="1"/>
</dbReference>
<dbReference type="PROSITE" id="PS50222">
    <property type="entry name" value="EF_HAND_2"/>
    <property type="match status" value="2"/>
</dbReference>
<comment type="caution">
    <text evidence="4">The sequence shown here is derived from an EMBL/GenBank/DDBJ whole genome shotgun (WGS) entry which is preliminary data.</text>
</comment>
<dbReference type="EMBL" id="JAKKPZ010000043">
    <property type="protein sequence ID" value="KAI1707094.1"/>
    <property type="molecule type" value="Genomic_DNA"/>
</dbReference>
<reference evidence="4" key="1">
    <citation type="submission" date="2022-01" db="EMBL/GenBank/DDBJ databases">
        <title>Genome Sequence Resource for Two Populations of Ditylenchus destructor, the Migratory Endoparasitic Phytonematode.</title>
        <authorList>
            <person name="Zhang H."/>
            <person name="Lin R."/>
            <person name="Xie B."/>
        </authorList>
    </citation>
    <scope>NUCLEOTIDE SEQUENCE</scope>
    <source>
        <strain evidence="4">BazhouSP</strain>
    </source>
</reference>
<evidence type="ECO:0000313" key="4">
    <source>
        <dbReference type="EMBL" id="KAI1707094.1"/>
    </source>
</evidence>
<evidence type="ECO:0000256" key="1">
    <source>
        <dbReference type="ARBA" id="ARBA00022837"/>
    </source>
</evidence>
<feature type="domain" description="EF-hand" evidence="3">
    <location>
        <begin position="148"/>
        <end position="169"/>
    </location>
</feature>
<evidence type="ECO:0000313" key="5">
    <source>
        <dbReference type="Proteomes" id="UP001201812"/>
    </source>
</evidence>
<protein>
    <recommendedName>
        <fullName evidence="3">EF-hand domain-containing protein</fullName>
    </recommendedName>
</protein>
<dbReference type="GO" id="GO:0005509">
    <property type="term" value="F:calcium ion binding"/>
    <property type="evidence" value="ECO:0007669"/>
    <property type="project" value="InterPro"/>
</dbReference>
<evidence type="ECO:0000259" key="3">
    <source>
        <dbReference type="PROSITE" id="PS50222"/>
    </source>
</evidence>
<sequence length="169" mass="18891">MKFISFCSLIAAVFVLYPTTCEGCCDLWLIVGKVLLPWYFPISRSENCNFFGCDCYMCVSGNTQEWECSCAYCDKDDLPRWLGYFCDDCLGCVPARRGGISKVKLNFDRVDSDGDGRISFSETIEFLKGAGSGLPLSSAKSRLLFPHFKALDNDGDGFIQPKEFDKELA</sequence>
<dbReference type="SUPFAM" id="SSF47473">
    <property type="entry name" value="EF-hand"/>
    <property type="match status" value="1"/>
</dbReference>
<keyword evidence="2" id="KW-0732">Signal</keyword>
<dbReference type="InterPro" id="IPR011992">
    <property type="entry name" value="EF-hand-dom_pair"/>
</dbReference>